<dbReference type="FunFam" id="1.20.5.170:FF:000040">
    <property type="entry name" value="Nuclear pore glycoprotein p62"/>
    <property type="match status" value="1"/>
</dbReference>
<evidence type="ECO:0000256" key="6">
    <source>
        <dbReference type="ARBA" id="ARBA00023010"/>
    </source>
</evidence>
<dbReference type="VEuPathDB" id="FungiDB:HpaG814471"/>
<keyword evidence="8" id="KW-0539">Nucleus</keyword>
<feature type="compositionally biased region" description="Low complexity" evidence="9">
    <location>
        <begin position="36"/>
        <end position="60"/>
    </location>
</feature>
<reference evidence="11" key="2">
    <citation type="submission" date="2015-06" db="UniProtKB">
        <authorList>
            <consortium name="EnsemblProtists"/>
        </authorList>
    </citation>
    <scope>IDENTIFICATION</scope>
    <source>
        <strain evidence="11">Emoy2</strain>
    </source>
</reference>
<evidence type="ECO:0000256" key="1">
    <source>
        <dbReference type="ARBA" id="ARBA00004567"/>
    </source>
</evidence>
<evidence type="ECO:0000256" key="4">
    <source>
        <dbReference type="ARBA" id="ARBA00022816"/>
    </source>
</evidence>
<keyword evidence="7" id="KW-0906">Nuclear pore complex</keyword>
<keyword evidence="3" id="KW-0813">Transport</keyword>
<dbReference type="InterPro" id="IPR026010">
    <property type="entry name" value="NSP1/NUP62"/>
</dbReference>
<dbReference type="EMBL" id="JH598458">
    <property type="status" value="NOT_ANNOTATED_CDS"/>
    <property type="molecule type" value="Genomic_DNA"/>
</dbReference>
<dbReference type="Gene3D" id="1.20.5.170">
    <property type="match status" value="1"/>
</dbReference>
<keyword evidence="6" id="KW-0811">Translocation</keyword>
<evidence type="ECO:0000256" key="5">
    <source>
        <dbReference type="ARBA" id="ARBA00022927"/>
    </source>
</evidence>
<dbReference type="AlphaFoldDB" id="M4C5U2"/>
<evidence type="ECO:0000256" key="8">
    <source>
        <dbReference type="ARBA" id="ARBA00023242"/>
    </source>
</evidence>
<keyword evidence="5" id="KW-0653">Protein transport</keyword>
<dbReference type="Proteomes" id="UP000011713">
    <property type="component" value="Unassembled WGS sequence"/>
</dbReference>
<evidence type="ECO:0000313" key="12">
    <source>
        <dbReference type="Proteomes" id="UP000011713"/>
    </source>
</evidence>
<evidence type="ECO:0000256" key="9">
    <source>
        <dbReference type="SAM" id="MobiDB-lite"/>
    </source>
</evidence>
<feature type="domain" description="Nucleoporin NSP1-like C-terminal" evidence="10">
    <location>
        <begin position="162"/>
        <end position="255"/>
    </location>
</feature>
<reference evidence="12" key="1">
    <citation type="journal article" date="2010" name="Science">
        <title>Signatures of adaptation to obligate biotrophy in the Hyaloperonospora arabidopsidis genome.</title>
        <authorList>
            <person name="Baxter L."/>
            <person name="Tripathy S."/>
            <person name="Ishaque N."/>
            <person name="Boot N."/>
            <person name="Cabral A."/>
            <person name="Kemen E."/>
            <person name="Thines M."/>
            <person name="Ah-Fong A."/>
            <person name="Anderson R."/>
            <person name="Badejoko W."/>
            <person name="Bittner-Eddy P."/>
            <person name="Boore J.L."/>
            <person name="Chibucos M.C."/>
            <person name="Coates M."/>
            <person name="Dehal P."/>
            <person name="Delehaunty K."/>
            <person name="Dong S."/>
            <person name="Downton P."/>
            <person name="Dumas B."/>
            <person name="Fabro G."/>
            <person name="Fronick C."/>
            <person name="Fuerstenberg S.I."/>
            <person name="Fulton L."/>
            <person name="Gaulin E."/>
            <person name="Govers F."/>
            <person name="Hughes L."/>
            <person name="Humphray S."/>
            <person name="Jiang R.H."/>
            <person name="Judelson H."/>
            <person name="Kamoun S."/>
            <person name="Kyung K."/>
            <person name="Meijer H."/>
            <person name="Minx P."/>
            <person name="Morris P."/>
            <person name="Nelson J."/>
            <person name="Phuntumart V."/>
            <person name="Qutob D."/>
            <person name="Rehmany A."/>
            <person name="Rougon-Cardoso A."/>
            <person name="Ryden P."/>
            <person name="Torto-Alalibo T."/>
            <person name="Studholme D."/>
            <person name="Wang Y."/>
            <person name="Win J."/>
            <person name="Wood J."/>
            <person name="Clifton S.W."/>
            <person name="Rogers J."/>
            <person name="Van den Ackerveken G."/>
            <person name="Jones J.D."/>
            <person name="McDowell J.M."/>
            <person name="Beynon J."/>
            <person name="Tyler B.M."/>
        </authorList>
    </citation>
    <scope>NUCLEOTIDE SEQUENCE [LARGE SCALE GENOMIC DNA]</scope>
    <source>
        <strain evidence="12">Emoy2</strain>
    </source>
</reference>
<evidence type="ECO:0000313" key="11">
    <source>
        <dbReference type="EnsemblProtists" id="HpaP814471"/>
    </source>
</evidence>
<dbReference type="HOGENOM" id="CLU_822530_0_0_1"/>
<evidence type="ECO:0000256" key="2">
    <source>
        <dbReference type="ARBA" id="ARBA00005911"/>
    </source>
</evidence>
<dbReference type="PANTHER" id="PTHR12084:SF0">
    <property type="entry name" value="NUCLEAR PORE GLYCOPROTEIN P62"/>
    <property type="match status" value="1"/>
</dbReference>
<evidence type="ECO:0000256" key="3">
    <source>
        <dbReference type="ARBA" id="ARBA00022448"/>
    </source>
</evidence>
<keyword evidence="4" id="KW-0509">mRNA transport</keyword>
<feature type="compositionally biased region" description="Low complexity" evidence="9">
    <location>
        <begin position="1"/>
        <end position="16"/>
    </location>
</feature>
<dbReference type="STRING" id="559515.M4C5U2"/>
<proteinExistence type="inferred from homology"/>
<dbReference type="GO" id="GO:0044613">
    <property type="term" value="C:nuclear pore central transport channel"/>
    <property type="evidence" value="ECO:0007669"/>
    <property type="project" value="TreeGrafter"/>
</dbReference>
<comment type="subcellular location">
    <subcellularLocation>
        <location evidence="1">Nucleus</location>
        <location evidence="1">Nuclear pore complex</location>
    </subcellularLocation>
</comment>
<dbReference type="InParanoid" id="M4C5U2"/>
<dbReference type="GO" id="GO:0051028">
    <property type="term" value="P:mRNA transport"/>
    <property type="evidence" value="ECO:0007669"/>
    <property type="project" value="UniProtKB-KW"/>
</dbReference>
<sequence length="346" mass="37402">MKVRRPPTLTTSTTPSGFNFGATSGTLAPVAATSEGTKPTTTSSGFSFGGASSTLTAPAASDEESKSEATTTSTLTVPSFGFGTSTATSGASGALTAATSTATTTAITTSTTTATSSPVAETEKPPAEYMGRTIEVRLGWRVKRVWGYAGWNHSWTCTVLYDCLLQDIINAWSEQLERNADTFTTEAVKVSKWDSDLLDSQRKLGDIAGDVRRIQVAQNELDSNLDTIFAYQMELKSTLEQLEKSVDKMYESQHQMPVAADIEREQTLQLSVDLDDQLNSMTTTLKETVEKLNKAQDDAADENNPMVQIMKVLNVHHNSLQWIEGTTGRIDSEIAQLSSKLQKSSI</sequence>
<name>M4C5U2_HYAAE</name>
<accession>M4C5U2</accession>
<dbReference type="PANTHER" id="PTHR12084">
    <property type="entry name" value="NUCLEAR PORE GLYCOPROTEIN P62-RELATED"/>
    <property type="match status" value="1"/>
</dbReference>
<comment type="similarity">
    <text evidence="2">Belongs to the nucleoporin NSP1/NUP62 family.</text>
</comment>
<dbReference type="GO" id="GO:0005543">
    <property type="term" value="F:phospholipid binding"/>
    <property type="evidence" value="ECO:0007669"/>
    <property type="project" value="TreeGrafter"/>
</dbReference>
<dbReference type="InterPro" id="IPR007758">
    <property type="entry name" value="Nucleoporin_NSP1_C"/>
</dbReference>
<evidence type="ECO:0000256" key="7">
    <source>
        <dbReference type="ARBA" id="ARBA00023132"/>
    </source>
</evidence>
<keyword evidence="12" id="KW-1185">Reference proteome</keyword>
<feature type="region of interest" description="Disordered" evidence="9">
    <location>
        <begin position="1"/>
        <end position="73"/>
    </location>
</feature>
<dbReference type="GO" id="GO:0006606">
    <property type="term" value="P:protein import into nucleus"/>
    <property type="evidence" value="ECO:0007669"/>
    <property type="project" value="TreeGrafter"/>
</dbReference>
<dbReference type="GO" id="GO:0006405">
    <property type="term" value="P:RNA export from nucleus"/>
    <property type="evidence" value="ECO:0007669"/>
    <property type="project" value="TreeGrafter"/>
</dbReference>
<protein>
    <recommendedName>
        <fullName evidence="10">Nucleoporin NSP1-like C-terminal domain-containing protein</fullName>
    </recommendedName>
</protein>
<evidence type="ECO:0000259" key="10">
    <source>
        <dbReference type="Pfam" id="PF05064"/>
    </source>
</evidence>
<organism evidence="11 12">
    <name type="scientific">Hyaloperonospora arabidopsidis (strain Emoy2)</name>
    <name type="common">Downy mildew agent</name>
    <name type="synonym">Peronospora arabidopsidis</name>
    <dbReference type="NCBI Taxonomy" id="559515"/>
    <lineage>
        <taxon>Eukaryota</taxon>
        <taxon>Sar</taxon>
        <taxon>Stramenopiles</taxon>
        <taxon>Oomycota</taxon>
        <taxon>Peronosporomycetes</taxon>
        <taxon>Peronosporales</taxon>
        <taxon>Peronosporaceae</taxon>
        <taxon>Hyaloperonospora</taxon>
    </lineage>
</organism>
<dbReference type="eggNOG" id="KOG2196">
    <property type="taxonomic scope" value="Eukaryota"/>
</dbReference>
<dbReference type="Pfam" id="PF05064">
    <property type="entry name" value="Nsp1_C"/>
    <property type="match status" value="1"/>
</dbReference>
<dbReference type="GO" id="GO:0017056">
    <property type="term" value="F:structural constituent of nuclear pore"/>
    <property type="evidence" value="ECO:0007669"/>
    <property type="project" value="InterPro"/>
</dbReference>
<dbReference type="EnsemblProtists" id="HpaT814471">
    <property type="protein sequence ID" value="HpaP814471"/>
    <property type="gene ID" value="HpaG814471"/>
</dbReference>